<evidence type="ECO:0000256" key="2">
    <source>
        <dbReference type="ARBA" id="ARBA00022475"/>
    </source>
</evidence>
<dbReference type="InterPro" id="IPR006685">
    <property type="entry name" value="MscS_channel_2nd"/>
</dbReference>
<dbReference type="SUPFAM" id="SSF50182">
    <property type="entry name" value="Sm-like ribonucleoproteins"/>
    <property type="match status" value="1"/>
</dbReference>
<organism evidence="9 10">
    <name type="scientific">Azospirillum ramasamyi</name>
    <dbReference type="NCBI Taxonomy" id="682998"/>
    <lineage>
        <taxon>Bacteria</taxon>
        <taxon>Pseudomonadati</taxon>
        <taxon>Pseudomonadota</taxon>
        <taxon>Alphaproteobacteria</taxon>
        <taxon>Rhodospirillales</taxon>
        <taxon>Azospirillaceae</taxon>
        <taxon>Azospirillum</taxon>
    </lineage>
</organism>
<protein>
    <recommendedName>
        <fullName evidence="6">Small-conductance mechanosensitive channel</fullName>
    </recommendedName>
</protein>
<keyword evidence="4 6" id="KW-1133">Transmembrane helix</keyword>
<dbReference type="GO" id="GO:0005886">
    <property type="term" value="C:plasma membrane"/>
    <property type="evidence" value="ECO:0007669"/>
    <property type="project" value="UniProtKB-SubCell"/>
</dbReference>
<keyword evidence="9" id="KW-0614">Plasmid</keyword>
<dbReference type="PROSITE" id="PS50042">
    <property type="entry name" value="CNMP_BINDING_3"/>
    <property type="match status" value="1"/>
</dbReference>
<dbReference type="SUPFAM" id="SSF82689">
    <property type="entry name" value="Mechanosensitive channel protein MscS (YggB), C-terminal domain"/>
    <property type="match status" value="1"/>
</dbReference>
<comment type="function">
    <text evidence="6">Mechanosensitive channel that participates in the regulation of osmotic pressure changes within the cell, opening in response to stretch forces in the membrane lipid bilayer, without the need for other proteins. Contributes to normal resistance to hypoosmotic shock. Forms an ion channel of 1.0 nanosiemens conductance with a slight preference for anions.</text>
</comment>
<keyword evidence="6" id="KW-0997">Cell inner membrane</keyword>
<accession>A0A2U9SAY1</accession>
<evidence type="ECO:0000256" key="3">
    <source>
        <dbReference type="ARBA" id="ARBA00022692"/>
    </source>
</evidence>
<evidence type="ECO:0000256" key="6">
    <source>
        <dbReference type="RuleBase" id="RU369025"/>
    </source>
</evidence>
<dbReference type="PROSITE" id="PS00889">
    <property type="entry name" value="CNMP_BINDING_2"/>
    <property type="match status" value="1"/>
</dbReference>
<dbReference type="EMBL" id="CP029832">
    <property type="protein sequence ID" value="AWU96660.1"/>
    <property type="molecule type" value="Genomic_DNA"/>
</dbReference>
<dbReference type="SMART" id="SM00100">
    <property type="entry name" value="cNMP"/>
    <property type="match status" value="1"/>
</dbReference>
<keyword evidence="6" id="KW-0407">Ion channel</keyword>
<proteinExistence type="inferred from homology"/>
<keyword evidence="10" id="KW-1185">Reference proteome</keyword>
<feature type="region of interest" description="Disordered" evidence="7">
    <location>
        <begin position="376"/>
        <end position="395"/>
    </location>
</feature>
<feature type="domain" description="Cyclic nucleotide-binding" evidence="8">
    <location>
        <begin position="321"/>
        <end position="463"/>
    </location>
</feature>
<dbReference type="OrthoDB" id="9775207at2"/>
<evidence type="ECO:0000256" key="4">
    <source>
        <dbReference type="ARBA" id="ARBA00022989"/>
    </source>
</evidence>
<dbReference type="InterPro" id="IPR011066">
    <property type="entry name" value="MscS_channel_C_sf"/>
</dbReference>
<evidence type="ECO:0000313" key="9">
    <source>
        <dbReference type="EMBL" id="AWU96660.1"/>
    </source>
</evidence>
<evidence type="ECO:0000256" key="7">
    <source>
        <dbReference type="SAM" id="MobiDB-lite"/>
    </source>
</evidence>
<dbReference type="CDD" id="cd00038">
    <property type="entry name" value="CAP_ED"/>
    <property type="match status" value="1"/>
</dbReference>
<comment type="subcellular location">
    <subcellularLocation>
        <location evidence="6">Cell inner membrane</location>
        <topology evidence="6">Multi-pass membrane protein</topology>
    </subcellularLocation>
    <subcellularLocation>
        <location evidence="1">Cell membrane</location>
        <topology evidence="1">Multi-pass membrane protein</topology>
    </subcellularLocation>
</comment>
<feature type="transmembrane region" description="Helical" evidence="6">
    <location>
        <begin position="87"/>
        <end position="109"/>
    </location>
</feature>
<evidence type="ECO:0000256" key="1">
    <source>
        <dbReference type="ARBA" id="ARBA00004651"/>
    </source>
</evidence>
<dbReference type="InterPro" id="IPR010920">
    <property type="entry name" value="LSM_dom_sf"/>
</dbReference>
<comment type="subunit">
    <text evidence="6">Homoheptamer.</text>
</comment>
<keyword evidence="2" id="KW-1003">Cell membrane</keyword>
<keyword evidence="6" id="KW-0813">Transport</keyword>
<reference evidence="9 10" key="1">
    <citation type="submission" date="2018-06" db="EMBL/GenBank/DDBJ databases">
        <title>Complete genome sequencing of Azospirillum sp. M2T2B2.</title>
        <authorList>
            <person name="Heo J."/>
            <person name="Kim S.-J."/>
            <person name="Kwon S.-W."/>
            <person name="Anandham R."/>
        </authorList>
    </citation>
    <scope>NUCLEOTIDE SEQUENCE [LARGE SCALE GENOMIC DNA]</scope>
    <source>
        <strain evidence="9 10">M2T2B2</strain>
        <plasmid evidence="9 10">unnamed2</plasmid>
    </source>
</reference>
<evidence type="ECO:0000256" key="5">
    <source>
        <dbReference type="ARBA" id="ARBA00023136"/>
    </source>
</evidence>
<evidence type="ECO:0000313" key="10">
    <source>
        <dbReference type="Proteomes" id="UP000249605"/>
    </source>
</evidence>
<dbReference type="Pfam" id="PF00027">
    <property type="entry name" value="cNMP_binding"/>
    <property type="match status" value="1"/>
</dbReference>
<dbReference type="KEGG" id="azm:DM194_20395"/>
<dbReference type="InterPro" id="IPR018490">
    <property type="entry name" value="cNMP-bd_dom_sf"/>
</dbReference>
<keyword evidence="3 6" id="KW-0812">Transmembrane</keyword>
<dbReference type="InterPro" id="IPR014710">
    <property type="entry name" value="RmlC-like_jellyroll"/>
</dbReference>
<dbReference type="Gene3D" id="3.30.70.100">
    <property type="match status" value="1"/>
</dbReference>
<dbReference type="SUPFAM" id="SSF51206">
    <property type="entry name" value="cAMP-binding domain-like"/>
    <property type="match status" value="1"/>
</dbReference>
<dbReference type="Pfam" id="PF00924">
    <property type="entry name" value="MS_channel_2nd"/>
    <property type="match status" value="1"/>
</dbReference>
<dbReference type="PANTHER" id="PTHR30221:SF1">
    <property type="entry name" value="SMALL-CONDUCTANCE MECHANOSENSITIVE CHANNEL"/>
    <property type="match status" value="1"/>
</dbReference>
<dbReference type="Gene3D" id="2.30.30.60">
    <property type="match status" value="1"/>
</dbReference>
<feature type="region of interest" description="Disordered" evidence="7">
    <location>
        <begin position="466"/>
        <end position="485"/>
    </location>
</feature>
<geneLocation type="plasmid" evidence="9 10">
    <name>unnamed2</name>
</geneLocation>
<dbReference type="Gene3D" id="2.60.120.10">
    <property type="entry name" value="Jelly Rolls"/>
    <property type="match status" value="1"/>
</dbReference>
<gene>
    <name evidence="9" type="ORF">DM194_20395</name>
</gene>
<comment type="similarity">
    <text evidence="6">Belongs to the MscS (TC 1.A.23) family.</text>
</comment>
<keyword evidence="5 6" id="KW-0472">Membrane</keyword>
<dbReference type="InterPro" id="IPR018488">
    <property type="entry name" value="cNMP-bd_CS"/>
</dbReference>
<name>A0A2U9SAY1_9PROT</name>
<dbReference type="GO" id="GO:0008381">
    <property type="term" value="F:mechanosensitive monoatomic ion channel activity"/>
    <property type="evidence" value="ECO:0007669"/>
    <property type="project" value="InterPro"/>
</dbReference>
<feature type="transmembrane region" description="Helical" evidence="6">
    <location>
        <begin position="115"/>
        <end position="135"/>
    </location>
</feature>
<dbReference type="InterPro" id="IPR000595">
    <property type="entry name" value="cNMP-bd_dom"/>
</dbReference>
<dbReference type="InterPro" id="IPR045275">
    <property type="entry name" value="MscS_archaea/bacteria_type"/>
</dbReference>
<evidence type="ECO:0000259" key="8">
    <source>
        <dbReference type="PROSITE" id="PS50042"/>
    </source>
</evidence>
<keyword evidence="6" id="KW-0406">Ion transport</keyword>
<dbReference type="AlphaFoldDB" id="A0A2U9SAY1"/>
<feature type="compositionally biased region" description="Low complexity" evidence="7">
    <location>
        <begin position="376"/>
        <end position="391"/>
    </location>
</feature>
<dbReference type="RefSeq" id="WP_111069400.1">
    <property type="nucleotide sequence ID" value="NZ_CP029832.1"/>
</dbReference>
<dbReference type="PANTHER" id="PTHR30221">
    <property type="entry name" value="SMALL-CONDUCTANCE MECHANOSENSITIVE CHANNEL"/>
    <property type="match status" value="1"/>
</dbReference>
<comment type="caution">
    <text evidence="6">Lacks conserved residue(s) required for the propagation of feature annotation.</text>
</comment>
<dbReference type="Gene3D" id="1.10.287.1260">
    <property type="match status" value="1"/>
</dbReference>
<sequence>MNALRRLFIPVLLLALMASLVAAKPWLHGHLDPVIGRSLSNGLDIAIASAAWLIAAWGGARLIDLLAAGNGGTNPDGTPRPPRFPRLLADLLRFFIYGFALLAILAFVLQQPVTGLLATSGVAIAVLGFALRNIIADIFAGIALNIEHPYHIGDWLELSPGVTGRVDEINWRATRLIAGDGTAVIVPNGIVAGSRFTNFSRPSPSFRVSVPIMLDQEVPVERAKRILLSAMLCADGVLPTPRPDVIVDAVTPNGVSYKARFWTDDGGRAALVRDAVLTAVLGNLARVGIGPACPKQEVRQHQPVQADTGMLRHNLLRQLQLFDAFDDEELGALADAMREVHLPAGTAAVRQGEAGESLFVIAEGAFDVEIAAPGAATQTAAPQPAAPQPAADGDRRPGVIHLTRLRPGDVFGEMSLLTGQPRSASVVACTDSVVYELARSHLDPVLRQRPQLAERLADLMADRQSRNTVQRARQQGVAPPPPPETQALLARLRNFFKL</sequence>
<dbReference type="PRINTS" id="PR00103">
    <property type="entry name" value="CAMPKINASE"/>
</dbReference>
<dbReference type="InterPro" id="IPR023408">
    <property type="entry name" value="MscS_beta-dom_sf"/>
</dbReference>
<dbReference type="Proteomes" id="UP000249605">
    <property type="component" value="Plasmid unnamed2"/>
</dbReference>